<feature type="compositionally biased region" description="Basic and acidic residues" evidence="1">
    <location>
        <begin position="120"/>
        <end position="129"/>
    </location>
</feature>
<dbReference type="InterPro" id="IPR036388">
    <property type="entry name" value="WH-like_DNA-bd_sf"/>
</dbReference>
<dbReference type="AlphaFoldDB" id="A0A9D1JM39"/>
<name>A0A9D1JM39_9BACT</name>
<protein>
    <submittedName>
        <fullName evidence="2">Helix-turn-helix domain-containing protein</fullName>
    </submittedName>
</protein>
<reference evidence="2" key="2">
    <citation type="journal article" date="2021" name="PeerJ">
        <title>Extensive microbial diversity within the chicken gut microbiome revealed by metagenomics and culture.</title>
        <authorList>
            <person name="Gilroy R."/>
            <person name="Ravi A."/>
            <person name="Getino M."/>
            <person name="Pursley I."/>
            <person name="Horton D.L."/>
            <person name="Alikhan N.F."/>
            <person name="Baker D."/>
            <person name="Gharbi K."/>
            <person name="Hall N."/>
            <person name="Watson M."/>
            <person name="Adriaenssens E.M."/>
            <person name="Foster-Nyarko E."/>
            <person name="Jarju S."/>
            <person name="Secka A."/>
            <person name="Antonio M."/>
            <person name="Oren A."/>
            <person name="Chaudhuri R.R."/>
            <person name="La Ragione R."/>
            <person name="Hildebrand F."/>
            <person name="Pallen M.J."/>
        </authorList>
    </citation>
    <scope>NUCLEOTIDE SEQUENCE</scope>
    <source>
        <strain evidence="2">6276</strain>
    </source>
</reference>
<feature type="compositionally biased region" description="Basic and acidic residues" evidence="1">
    <location>
        <begin position="97"/>
        <end position="107"/>
    </location>
</feature>
<reference evidence="2" key="1">
    <citation type="submission" date="2020-10" db="EMBL/GenBank/DDBJ databases">
        <authorList>
            <person name="Gilroy R."/>
        </authorList>
    </citation>
    <scope>NUCLEOTIDE SEQUENCE</scope>
    <source>
        <strain evidence="2">6276</strain>
    </source>
</reference>
<gene>
    <name evidence="2" type="ORF">IAC10_00535</name>
</gene>
<evidence type="ECO:0000313" key="2">
    <source>
        <dbReference type="EMBL" id="HIS35104.1"/>
    </source>
</evidence>
<evidence type="ECO:0000313" key="3">
    <source>
        <dbReference type="Proteomes" id="UP000823928"/>
    </source>
</evidence>
<feature type="compositionally biased region" description="Low complexity" evidence="1">
    <location>
        <begin position="108"/>
        <end position="117"/>
    </location>
</feature>
<proteinExistence type="predicted"/>
<sequence>MSEYLSKEEIKQWRSSLEKITLEEFAARLGKKIEEAKPTNDLIDIVLQGKPVMSTEETWLQTKGERISTIAQRAFDREQEIAPSPFSISKIKIDADVEPVKPPKSSENKTSVKSTKTVKAKSEKTPAKKTAKTVEKTAKVKSIKAEINSDSLREEVRIVFKKALTDREQKVFDHFAKNKNQVVYAKDLATLLDLPRDYVYKYIKNLRAKIEGEKLENAEKGGFILHV</sequence>
<feature type="region of interest" description="Disordered" evidence="1">
    <location>
        <begin position="97"/>
        <end position="129"/>
    </location>
</feature>
<comment type="caution">
    <text evidence="2">The sequence shown here is derived from an EMBL/GenBank/DDBJ whole genome shotgun (WGS) entry which is preliminary data.</text>
</comment>
<dbReference type="Gene3D" id="1.10.10.10">
    <property type="entry name" value="Winged helix-like DNA-binding domain superfamily/Winged helix DNA-binding domain"/>
    <property type="match status" value="1"/>
</dbReference>
<evidence type="ECO:0000256" key="1">
    <source>
        <dbReference type="SAM" id="MobiDB-lite"/>
    </source>
</evidence>
<accession>A0A9D1JM39</accession>
<dbReference type="EMBL" id="DVIU01000013">
    <property type="protein sequence ID" value="HIS35104.1"/>
    <property type="molecule type" value="Genomic_DNA"/>
</dbReference>
<organism evidence="2 3">
    <name type="scientific">Candidatus Scatousia excrementigallinarum</name>
    <dbReference type="NCBI Taxonomy" id="2840935"/>
    <lineage>
        <taxon>Bacteria</taxon>
        <taxon>Candidatus Scatousia</taxon>
    </lineage>
</organism>
<dbReference type="Proteomes" id="UP000823928">
    <property type="component" value="Unassembled WGS sequence"/>
</dbReference>